<keyword evidence="1" id="KW-1133">Transmembrane helix</keyword>
<protein>
    <submittedName>
        <fullName evidence="3">Membrane protein YgcG</fullName>
    </submittedName>
</protein>
<dbReference type="EMBL" id="JACJIR010000001">
    <property type="protein sequence ID" value="MBA9082268.1"/>
    <property type="molecule type" value="Genomic_DNA"/>
</dbReference>
<comment type="caution">
    <text evidence="3">The sequence shown here is derived from an EMBL/GenBank/DDBJ whole genome shotgun (WGS) entry which is preliminary data.</text>
</comment>
<keyword evidence="4" id="KW-1185">Reference proteome</keyword>
<dbReference type="Pfam" id="PF04536">
    <property type="entry name" value="TPM_phosphatase"/>
    <property type="match status" value="1"/>
</dbReference>
<evidence type="ECO:0000313" key="3">
    <source>
        <dbReference type="EMBL" id="MBA9082268.1"/>
    </source>
</evidence>
<dbReference type="InterPro" id="IPR007621">
    <property type="entry name" value="TPM_dom"/>
</dbReference>
<organism evidence="3 4">
    <name type="scientific">Bartonella chomelii</name>
    <dbReference type="NCBI Taxonomy" id="236402"/>
    <lineage>
        <taxon>Bacteria</taxon>
        <taxon>Pseudomonadati</taxon>
        <taxon>Pseudomonadota</taxon>
        <taxon>Alphaproteobacteria</taxon>
        <taxon>Hyphomicrobiales</taxon>
        <taxon>Bartonellaceae</taxon>
        <taxon>Bartonella</taxon>
    </lineage>
</organism>
<gene>
    <name evidence="3" type="ORF">GGR10_000091</name>
</gene>
<keyword evidence="1" id="KW-0472">Membrane</keyword>
<feature type="domain" description="TPM" evidence="2">
    <location>
        <begin position="1"/>
        <end position="58"/>
    </location>
</feature>
<dbReference type="PANTHER" id="PTHR30373">
    <property type="entry name" value="UPF0603 PROTEIN YGCG"/>
    <property type="match status" value="1"/>
</dbReference>
<dbReference type="Proteomes" id="UP000548119">
    <property type="component" value="Unassembled WGS sequence"/>
</dbReference>
<sequence length="114" mass="12902">MLAVASNERKVCIEVGYDLEKELTDAISAVIIDNFIFPNFHEGNYQKGIIESVNTITEVITGSNSNVMSRMRAKAKIIEAQSKQTEKEEMIANTIFFFIFFLVVGLLIFVMIFL</sequence>
<evidence type="ECO:0000259" key="2">
    <source>
        <dbReference type="Pfam" id="PF04536"/>
    </source>
</evidence>
<name>A0ABR6E137_9HYPH</name>
<accession>A0ABR6E137</accession>
<dbReference type="PANTHER" id="PTHR30373:SF2">
    <property type="entry name" value="UPF0603 PROTEIN YGCG"/>
    <property type="match status" value="1"/>
</dbReference>
<feature type="transmembrane region" description="Helical" evidence="1">
    <location>
        <begin position="91"/>
        <end position="113"/>
    </location>
</feature>
<evidence type="ECO:0000313" key="4">
    <source>
        <dbReference type="Proteomes" id="UP000548119"/>
    </source>
</evidence>
<evidence type="ECO:0000256" key="1">
    <source>
        <dbReference type="SAM" id="Phobius"/>
    </source>
</evidence>
<keyword evidence="1" id="KW-0812">Transmembrane</keyword>
<dbReference type="Gene3D" id="3.10.310.50">
    <property type="match status" value="1"/>
</dbReference>
<proteinExistence type="predicted"/>
<reference evidence="3 4" key="1">
    <citation type="submission" date="2020-08" db="EMBL/GenBank/DDBJ databases">
        <title>Genomic Encyclopedia of Type Strains, Phase IV (KMG-IV): sequencing the most valuable type-strain genomes for metagenomic binning, comparative biology and taxonomic classification.</title>
        <authorList>
            <person name="Goeker M."/>
        </authorList>
    </citation>
    <scope>NUCLEOTIDE SEQUENCE [LARGE SCALE GENOMIC DNA]</scope>
    <source>
        <strain evidence="3 4">DSM 21431</strain>
    </source>
</reference>